<evidence type="ECO:0000313" key="1">
    <source>
        <dbReference type="EMBL" id="ALI54017.1"/>
    </source>
</evidence>
<proteinExistence type="predicted"/>
<evidence type="ECO:0000313" key="2">
    <source>
        <dbReference type="Proteomes" id="UP000064920"/>
    </source>
</evidence>
<gene>
    <name evidence="1" type="ORF">IMCC12053_67</name>
</gene>
<dbReference type="STRING" id="1397108.IMCC12053_67"/>
<dbReference type="PATRIC" id="fig|1397108.4.peg.71"/>
<dbReference type="Proteomes" id="UP000064920">
    <property type="component" value="Chromosome"/>
</dbReference>
<name>A0A0N9ZCR4_9RHOB</name>
<dbReference type="EMBL" id="CP012023">
    <property type="protein sequence ID" value="ALI54017.1"/>
    <property type="molecule type" value="Genomic_DNA"/>
</dbReference>
<keyword evidence="2" id="KW-1185">Reference proteome</keyword>
<reference evidence="2" key="1">
    <citation type="submission" date="2015-05" db="EMBL/GenBank/DDBJ databases">
        <authorList>
            <person name="Oh H.-M."/>
            <person name="Yang J.-A."/>
            <person name="Cho J.-C."/>
            <person name="Kang I."/>
        </authorList>
    </citation>
    <scope>NUCLEOTIDE SEQUENCE [LARGE SCALE GENOMIC DNA]</scope>
    <source>
        <strain evidence="2">IMCC 12053</strain>
    </source>
</reference>
<dbReference type="AlphaFoldDB" id="A0A0N9ZCR4"/>
<organism evidence="1 2">
    <name type="scientific">Celeribacter marinus</name>
    <dbReference type="NCBI Taxonomy" id="1397108"/>
    <lineage>
        <taxon>Bacteria</taxon>
        <taxon>Pseudomonadati</taxon>
        <taxon>Pseudomonadota</taxon>
        <taxon>Alphaproteobacteria</taxon>
        <taxon>Rhodobacterales</taxon>
        <taxon>Roseobacteraceae</taxon>
        <taxon>Celeribacter</taxon>
    </lineage>
</organism>
<sequence length="100" mass="10773">MPKTVLPQNLAASLQHLPEHDIMRLAEALATELDRRGLTAPKEKAKPQSKSVPDPILSQLTQSQIGLIRSSIQAGVKPAALSRQFGITRAQITAALKEGK</sequence>
<accession>A0A0N9ZCR4</accession>
<protein>
    <submittedName>
        <fullName evidence="1">Uncharacterized protein</fullName>
    </submittedName>
</protein>
<dbReference type="KEGG" id="cmar:IMCC12053_67"/>